<keyword evidence="3" id="KW-1185">Reference proteome</keyword>
<evidence type="ECO:0000313" key="2">
    <source>
        <dbReference type="EMBL" id="KAK1629687.1"/>
    </source>
</evidence>
<evidence type="ECO:0000313" key="3">
    <source>
        <dbReference type="Proteomes" id="UP001231189"/>
    </source>
</evidence>
<dbReference type="AlphaFoldDB" id="A0AAD8VZS6"/>
<protein>
    <submittedName>
        <fullName evidence="2">Uncharacterized protein</fullName>
    </submittedName>
</protein>
<organism evidence="2 3">
    <name type="scientific">Lolium multiflorum</name>
    <name type="common">Italian ryegrass</name>
    <name type="synonym">Lolium perenne subsp. multiflorum</name>
    <dbReference type="NCBI Taxonomy" id="4521"/>
    <lineage>
        <taxon>Eukaryota</taxon>
        <taxon>Viridiplantae</taxon>
        <taxon>Streptophyta</taxon>
        <taxon>Embryophyta</taxon>
        <taxon>Tracheophyta</taxon>
        <taxon>Spermatophyta</taxon>
        <taxon>Magnoliopsida</taxon>
        <taxon>Liliopsida</taxon>
        <taxon>Poales</taxon>
        <taxon>Poaceae</taxon>
        <taxon>BOP clade</taxon>
        <taxon>Pooideae</taxon>
        <taxon>Poodae</taxon>
        <taxon>Poeae</taxon>
        <taxon>Poeae Chloroplast Group 2 (Poeae type)</taxon>
        <taxon>Loliodinae</taxon>
        <taxon>Loliinae</taxon>
        <taxon>Lolium</taxon>
    </lineage>
</organism>
<dbReference type="InterPro" id="IPR011330">
    <property type="entry name" value="Glyco_hydro/deAcase_b/a-brl"/>
</dbReference>
<dbReference type="EMBL" id="JAUUTY010000005">
    <property type="protein sequence ID" value="KAK1629687.1"/>
    <property type="molecule type" value="Genomic_DNA"/>
</dbReference>
<feature type="compositionally biased region" description="Basic residues" evidence="1">
    <location>
        <begin position="16"/>
        <end position="29"/>
    </location>
</feature>
<feature type="region of interest" description="Disordered" evidence="1">
    <location>
        <begin position="1"/>
        <end position="32"/>
    </location>
</feature>
<reference evidence="2" key="1">
    <citation type="submission" date="2023-07" db="EMBL/GenBank/DDBJ databases">
        <title>A chromosome-level genome assembly of Lolium multiflorum.</title>
        <authorList>
            <person name="Chen Y."/>
            <person name="Copetti D."/>
            <person name="Kolliker R."/>
            <person name="Studer B."/>
        </authorList>
    </citation>
    <scope>NUCLEOTIDE SEQUENCE</scope>
    <source>
        <strain evidence="2">02402/16</strain>
        <tissue evidence="2">Leaf</tissue>
    </source>
</reference>
<dbReference type="InterPro" id="IPR027291">
    <property type="entry name" value="Glyco_hydro_38_N_sf"/>
</dbReference>
<accession>A0AAD8VZS6</accession>
<dbReference type="Gene3D" id="3.20.110.10">
    <property type="entry name" value="Glycoside hydrolase 38, N terminal domain"/>
    <property type="match status" value="1"/>
</dbReference>
<evidence type="ECO:0000256" key="1">
    <source>
        <dbReference type="SAM" id="MobiDB-lite"/>
    </source>
</evidence>
<gene>
    <name evidence="2" type="ORF">QYE76_004002</name>
</gene>
<dbReference type="GO" id="GO:0005975">
    <property type="term" value="P:carbohydrate metabolic process"/>
    <property type="evidence" value="ECO:0007669"/>
    <property type="project" value="InterPro"/>
</dbReference>
<proteinExistence type="predicted"/>
<name>A0AAD8VZS6_LOLMU</name>
<comment type="caution">
    <text evidence="2">The sequence shown here is derived from an EMBL/GenBank/DDBJ whole genome shotgun (WGS) entry which is preliminary data.</text>
</comment>
<dbReference type="Proteomes" id="UP001231189">
    <property type="component" value="Unassembled WGS sequence"/>
</dbReference>
<sequence length="103" mass="12049">MGPVGRCLDPRDAGHWLRRPPPRGSHGHHHQDMYDRIQFQDVDGGAWKQGWEFAWKADEWNAGKLNVLVASHFYNDHDWIHNVDELGSTLRRHESEQINLFTP</sequence>
<dbReference type="SUPFAM" id="SSF88713">
    <property type="entry name" value="Glycoside hydrolase/deacetylase"/>
    <property type="match status" value="1"/>
</dbReference>